<name>J3KIB8_COCIM</name>
<accession>J3KIB8</accession>
<evidence type="ECO:0000256" key="4">
    <source>
        <dbReference type="SAM" id="MobiDB-lite"/>
    </source>
</evidence>
<feature type="region of interest" description="Disordered" evidence="4">
    <location>
        <begin position="58"/>
        <end position="90"/>
    </location>
</feature>
<evidence type="ECO:0000256" key="1">
    <source>
        <dbReference type="ARBA" id="ARBA00006484"/>
    </source>
</evidence>
<proteinExistence type="inferred from homology"/>
<dbReference type="PANTHER" id="PTHR48107">
    <property type="entry name" value="NADPH-DEPENDENT ALDEHYDE REDUCTASE-LIKE PROTEIN, CHLOROPLASTIC-RELATED"/>
    <property type="match status" value="1"/>
</dbReference>
<dbReference type="PROSITE" id="PS00061">
    <property type="entry name" value="ADH_SHORT"/>
    <property type="match status" value="1"/>
</dbReference>
<reference evidence="6" key="2">
    <citation type="journal article" date="2010" name="Genome Res.">
        <title>Population genomic sequencing of Coccidioides fungi reveals recent hybridization and transposon control.</title>
        <authorList>
            <person name="Neafsey D.E."/>
            <person name="Barker B.M."/>
            <person name="Sharpton T.J."/>
            <person name="Stajich J.E."/>
            <person name="Park D.J."/>
            <person name="Whiston E."/>
            <person name="Hung C.-Y."/>
            <person name="McMahan C."/>
            <person name="White J."/>
            <person name="Sykes S."/>
            <person name="Heiman D."/>
            <person name="Young S."/>
            <person name="Zeng Q."/>
            <person name="Abouelleil A."/>
            <person name="Aftuck L."/>
            <person name="Bessette D."/>
            <person name="Brown A."/>
            <person name="FitzGerald M."/>
            <person name="Lui A."/>
            <person name="Macdonald J.P."/>
            <person name="Priest M."/>
            <person name="Orbach M.J."/>
            <person name="Galgiani J.N."/>
            <person name="Kirkland T.N."/>
            <person name="Cole G.T."/>
            <person name="Birren B.W."/>
            <person name="Henn M.R."/>
            <person name="Taylor J.W."/>
            <person name="Rounsley S.D."/>
        </authorList>
    </citation>
    <scope>GENOME REANNOTATION</scope>
    <source>
        <strain evidence="6">RS</strain>
    </source>
</reference>
<sequence length="351" mass="37908">MGTCDPLNWALLKLMLRRSVLNKTNHLSDAFAFHKQSHRGTGVSKRIFLQSTRMASSGAGTGGSFQPIRQGQAQQQPGYEKHMTPTSEATKLESEGRFVEYVGSNKLKGKKALITGGDSGIGRSVAILMAREGADVTIVFLPEEQEDANDTKKAVEREGKKCLLVPGNLMNNDNCKKAVDEHVSAYDRVDVLVNNASKQIMCKDFAQIDLDNVASTFQSNILQMFAITKFAIPHMKKGSSVINTTSVVAFRGSSSMVDYSSTKGAIVSFTRALAKNLAPKGIRVNAVAPGPVHTPIQPASRPPEQMEGFGSGSMIGRPGQPSEIAPTFIWLASNEGALYYGQIMHPYALGD</sequence>
<dbReference type="PRINTS" id="PR00080">
    <property type="entry name" value="SDRFAMILY"/>
</dbReference>
<dbReference type="OMA" id="YGYFHMA"/>
<dbReference type="OrthoDB" id="47007at2759"/>
<keyword evidence="3" id="KW-0560">Oxidoreductase</keyword>
<reference evidence="6" key="1">
    <citation type="journal article" date="2009" name="Genome Res.">
        <title>Comparative genomic analyses of the human fungal pathogens Coccidioides and their relatives.</title>
        <authorList>
            <person name="Sharpton T.J."/>
            <person name="Stajich J.E."/>
            <person name="Rounsley S.D."/>
            <person name="Gardner M.J."/>
            <person name="Wortman J.R."/>
            <person name="Jordar V.S."/>
            <person name="Maiti R."/>
            <person name="Kodira C.D."/>
            <person name="Neafsey D.E."/>
            <person name="Zeng Q."/>
            <person name="Hung C.-Y."/>
            <person name="McMahan C."/>
            <person name="Muszewska A."/>
            <person name="Grynberg M."/>
            <person name="Mandel M.A."/>
            <person name="Kellner E.M."/>
            <person name="Barker B.M."/>
            <person name="Galgiani J.N."/>
            <person name="Orbach M.J."/>
            <person name="Kirkland T.N."/>
            <person name="Cole G.T."/>
            <person name="Henn M.R."/>
            <person name="Birren B.W."/>
            <person name="Taylor J.W."/>
        </authorList>
    </citation>
    <scope>NUCLEOTIDE SEQUENCE [LARGE SCALE GENOMIC DNA]</scope>
    <source>
        <strain evidence="6">RS</strain>
    </source>
</reference>
<dbReference type="GO" id="GO:0016614">
    <property type="term" value="F:oxidoreductase activity, acting on CH-OH group of donors"/>
    <property type="evidence" value="ECO:0007669"/>
    <property type="project" value="UniProtKB-ARBA"/>
</dbReference>
<dbReference type="Gene3D" id="3.40.50.720">
    <property type="entry name" value="NAD(P)-binding Rossmann-like Domain"/>
    <property type="match status" value="1"/>
</dbReference>
<organism evidence="5 6">
    <name type="scientific">Coccidioides immitis (strain RS)</name>
    <name type="common">Valley fever fungus</name>
    <dbReference type="NCBI Taxonomy" id="246410"/>
    <lineage>
        <taxon>Eukaryota</taxon>
        <taxon>Fungi</taxon>
        <taxon>Dikarya</taxon>
        <taxon>Ascomycota</taxon>
        <taxon>Pezizomycotina</taxon>
        <taxon>Eurotiomycetes</taxon>
        <taxon>Eurotiomycetidae</taxon>
        <taxon>Onygenales</taxon>
        <taxon>Onygenaceae</taxon>
        <taxon>Coccidioides</taxon>
    </lineage>
</organism>
<dbReference type="InterPro" id="IPR036291">
    <property type="entry name" value="NAD(P)-bd_dom_sf"/>
</dbReference>
<dbReference type="VEuPathDB" id="FungiDB:CIMG_01053"/>
<evidence type="ECO:0000256" key="3">
    <source>
        <dbReference type="ARBA" id="ARBA00023002"/>
    </source>
</evidence>
<dbReference type="InterPro" id="IPR020904">
    <property type="entry name" value="Sc_DH/Rdtase_CS"/>
</dbReference>
<dbReference type="InParanoid" id="J3KIB8"/>
<dbReference type="AlphaFoldDB" id="J3KIB8"/>
<dbReference type="SUPFAM" id="SSF51735">
    <property type="entry name" value="NAD(P)-binding Rossmann-fold domains"/>
    <property type="match status" value="1"/>
</dbReference>
<dbReference type="Proteomes" id="UP000001261">
    <property type="component" value="Unassembled WGS sequence"/>
</dbReference>
<keyword evidence="2" id="KW-0521">NADP</keyword>
<dbReference type="PANTHER" id="PTHR48107:SF16">
    <property type="entry name" value="NADPH-DEPENDENT ALDEHYDE REDUCTASE 1, CHLOROPLASTIC"/>
    <property type="match status" value="1"/>
</dbReference>
<dbReference type="Pfam" id="PF13561">
    <property type="entry name" value="adh_short_C2"/>
    <property type="match status" value="1"/>
</dbReference>
<dbReference type="FunFam" id="3.40.50.720:FF:000084">
    <property type="entry name" value="Short-chain dehydrogenase reductase"/>
    <property type="match status" value="1"/>
</dbReference>
<dbReference type="InterPro" id="IPR002347">
    <property type="entry name" value="SDR_fam"/>
</dbReference>
<feature type="compositionally biased region" description="Low complexity" evidence="4">
    <location>
        <begin position="66"/>
        <end position="78"/>
    </location>
</feature>
<keyword evidence="6" id="KW-1185">Reference proteome</keyword>
<dbReference type="GeneID" id="4567709"/>
<dbReference type="KEGG" id="cim:CIMG_01053"/>
<gene>
    <name evidence="5" type="ORF">CIMG_01053</name>
</gene>
<comment type="similarity">
    <text evidence="1">Belongs to the short-chain dehydrogenases/reductases (SDR) family.</text>
</comment>
<dbReference type="RefSeq" id="XP_001247282.2">
    <property type="nucleotide sequence ID" value="XM_001247281.2"/>
</dbReference>
<protein>
    <submittedName>
        <fullName evidence="5">Oxidoreductase</fullName>
    </submittedName>
</protein>
<evidence type="ECO:0000256" key="2">
    <source>
        <dbReference type="ARBA" id="ARBA00022857"/>
    </source>
</evidence>
<dbReference type="EMBL" id="GG704911">
    <property type="protein sequence ID" value="EAS35699.3"/>
    <property type="molecule type" value="Genomic_DNA"/>
</dbReference>
<evidence type="ECO:0000313" key="6">
    <source>
        <dbReference type="Proteomes" id="UP000001261"/>
    </source>
</evidence>
<dbReference type="PRINTS" id="PR00081">
    <property type="entry name" value="GDHRDH"/>
</dbReference>
<evidence type="ECO:0000313" key="5">
    <source>
        <dbReference type="EMBL" id="EAS35699.3"/>
    </source>
</evidence>